<dbReference type="PANTHER" id="PTHR33408:SF2">
    <property type="entry name" value="TRANSPOSASE DDE DOMAIN-CONTAINING PROTEIN"/>
    <property type="match status" value="1"/>
</dbReference>
<name>A0ABZ0UA69_9FIRM</name>
<feature type="domain" description="Transposase InsH N-terminal" evidence="1">
    <location>
        <begin position="60"/>
        <end position="147"/>
    </location>
</feature>
<evidence type="ECO:0000259" key="1">
    <source>
        <dbReference type="Pfam" id="PF05598"/>
    </source>
</evidence>
<dbReference type="Pfam" id="PF13751">
    <property type="entry name" value="DDE_Tnp_1_6"/>
    <property type="match status" value="1"/>
</dbReference>
<keyword evidence="4" id="KW-1185">Reference proteome</keyword>
<dbReference type="EMBL" id="CP136422">
    <property type="protein sequence ID" value="WPX73518.1"/>
    <property type="molecule type" value="Genomic_DNA"/>
</dbReference>
<evidence type="ECO:0008006" key="5">
    <source>
        <dbReference type="Google" id="ProtNLM"/>
    </source>
</evidence>
<dbReference type="Proteomes" id="UP001325248">
    <property type="component" value="Chromosome"/>
</dbReference>
<feature type="domain" description="Transposase DDE" evidence="2">
    <location>
        <begin position="469"/>
        <end position="600"/>
    </location>
</feature>
<organism evidence="3 4">
    <name type="scientific">Blautia producta</name>
    <dbReference type="NCBI Taxonomy" id="33035"/>
    <lineage>
        <taxon>Bacteria</taxon>
        <taxon>Bacillati</taxon>
        <taxon>Bacillota</taxon>
        <taxon>Clostridia</taxon>
        <taxon>Lachnospirales</taxon>
        <taxon>Lachnospiraceae</taxon>
        <taxon>Blautia</taxon>
    </lineage>
</organism>
<dbReference type="InterPro" id="IPR047629">
    <property type="entry name" value="IS1182_transpos"/>
</dbReference>
<dbReference type="NCBIfam" id="NF033551">
    <property type="entry name" value="transpos_IS1182"/>
    <property type="match status" value="1"/>
</dbReference>
<sequence>MTIIGHILPLNYILKQKKRWLTTTIFSSVPCYNRTMLKQDYYNEFFDLGQQKINFSFFELHLPDDDPVYTLKKVMEELDFSGLLACCSDKGRTGYNPIMMYAVVTYANMRGVRSVDRIVELCERDLAFIWLTKGQKPKRDAFYEFKNKKLTGDLLDELNYQFMRQLKKEGLITLKELFIDGTKLEANANRYTFVWRGSINYHLAGLLDKIDALYEKYNTLLHENGYAAKYDLGDAKMFIIEGMEKVRRVIDENRKRKLTKHKKLSNNTIIEIDNCSPLEILKLQKNLMQITEGEGISFVHSKGKTKSELQKLYEELEECGNRLMGYKECFEIMGKDRNSYSKTDLEATFMRMKEDHMLNGQLKPAYNVQIAVENYFIVHGYVSNDRTDYNTLIPVLEKHQKAFGKVLDEVTADSGYCSEKNLLYLKHNGIASYIKLQDHEKRKTRAYKEDISKYYNMTTHIFEDERYYICHDGRELRHIRTESKEQDGYSQTWEVYGCADCSGCEHKSRCLYKYNAEKNSDRNKVMKINEQWEELKEASNANIQSEKGILKRQIRSIQTEGHFGDIKENENFRRFNYRNSEKVYKEFMLYAIGRNINKYHRFLYHEIEKYAGKSDQKTA</sequence>
<dbReference type="InterPro" id="IPR008490">
    <property type="entry name" value="Transposase_InsH_N"/>
</dbReference>
<proteinExistence type="predicted"/>
<dbReference type="PANTHER" id="PTHR33408">
    <property type="entry name" value="TRANSPOSASE"/>
    <property type="match status" value="1"/>
</dbReference>
<dbReference type="Pfam" id="PF05598">
    <property type="entry name" value="DUF772"/>
    <property type="match status" value="1"/>
</dbReference>
<reference evidence="3" key="1">
    <citation type="submission" date="2023-10" db="EMBL/GenBank/DDBJ databases">
        <title>Genome sequence of Blautia coccoides DSM 935.</title>
        <authorList>
            <person name="Boeer T."/>
            <person name="Bengelsdorf F.R."/>
            <person name="Daniel R."/>
            <person name="Poehlein A."/>
        </authorList>
    </citation>
    <scope>NUCLEOTIDE SEQUENCE [LARGE SCALE GENOMIC DNA]</scope>
    <source>
        <strain evidence="3">DSM 935</strain>
    </source>
</reference>
<evidence type="ECO:0000259" key="2">
    <source>
        <dbReference type="Pfam" id="PF13751"/>
    </source>
</evidence>
<evidence type="ECO:0000313" key="3">
    <source>
        <dbReference type="EMBL" id="WPX73518.1"/>
    </source>
</evidence>
<accession>A0ABZ0UA69</accession>
<gene>
    <name evidence="3" type="ORF">BLCOC_18660</name>
</gene>
<protein>
    <recommendedName>
        <fullName evidence="5">Transposase</fullName>
    </recommendedName>
</protein>
<dbReference type="InterPro" id="IPR025668">
    <property type="entry name" value="Tnp_DDE_dom"/>
</dbReference>
<evidence type="ECO:0000313" key="4">
    <source>
        <dbReference type="Proteomes" id="UP001325248"/>
    </source>
</evidence>